<dbReference type="Pfam" id="PF00059">
    <property type="entry name" value="Lectin_C"/>
    <property type="match status" value="1"/>
</dbReference>
<proteinExistence type="predicted"/>
<keyword evidence="4" id="KW-0812">Transmembrane</keyword>
<evidence type="ECO:0000256" key="2">
    <source>
        <dbReference type="ARBA" id="ARBA00023157"/>
    </source>
</evidence>
<keyword evidence="1" id="KW-0430">Lectin</keyword>
<accession>A0A3B4TA00</accession>
<keyword evidence="4" id="KW-0472">Membrane</keyword>
<evidence type="ECO:0000313" key="7">
    <source>
        <dbReference type="Proteomes" id="UP000261420"/>
    </source>
</evidence>
<dbReference type="InterPro" id="IPR018378">
    <property type="entry name" value="C-type_lectin_CS"/>
</dbReference>
<feature type="coiled-coil region" evidence="3">
    <location>
        <begin position="97"/>
        <end position="141"/>
    </location>
</feature>
<keyword evidence="2" id="KW-1015">Disulfide bond</keyword>
<organism evidence="6 7">
    <name type="scientific">Seriola dumerili</name>
    <name type="common">Greater amberjack</name>
    <name type="synonym">Caranx dumerili</name>
    <dbReference type="NCBI Taxonomy" id="41447"/>
    <lineage>
        <taxon>Eukaryota</taxon>
        <taxon>Metazoa</taxon>
        <taxon>Chordata</taxon>
        <taxon>Craniata</taxon>
        <taxon>Vertebrata</taxon>
        <taxon>Euteleostomi</taxon>
        <taxon>Actinopterygii</taxon>
        <taxon>Neopterygii</taxon>
        <taxon>Teleostei</taxon>
        <taxon>Neoteleostei</taxon>
        <taxon>Acanthomorphata</taxon>
        <taxon>Carangaria</taxon>
        <taxon>Carangiformes</taxon>
        <taxon>Carangidae</taxon>
        <taxon>Seriola</taxon>
    </lineage>
</organism>
<dbReference type="PROSITE" id="PS00615">
    <property type="entry name" value="C_TYPE_LECTIN_1"/>
    <property type="match status" value="1"/>
</dbReference>
<dbReference type="PANTHER" id="PTHR22803">
    <property type="entry name" value="MANNOSE, PHOSPHOLIPASE, LECTIN RECEPTOR RELATED"/>
    <property type="match status" value="1"/>
</dbReference>
<feature type="domain" description="C-type lectin" evidence="5">
    <location>
        <begin position="176"/>
        <end position="295"/>
    </location>
</feature>
<evidence type="ECO:0000256" key="1">
    <source>
        <dbReference type="ARBA" id="ARBA00022734"/>
    </source>
</evidence>
<dbReference type="OMA" id="GFKNGPP"/>
<reference evidence="6" key="2">
    <citation type="submission" date="2025-09" db="UniProtKB">
        <authorList>
            <consortium name="Ensembl"/>
        </authorList>
    </citation>
    <scope>IDENTIFICATION</scope>
</reference>
<keyword evidence="3" id="KW-0175">Coiled coil</keyword>
<dbReference type="GeneTree" id="ENSGT00940000165297"/>
<sequence length="301" mass="33606">SDDLSVCLSVCLSACLSVCPSTCLSVCLPVCLSTCLSVCLSEPVYFSGVSRFRRWLFPALTAVVILVLIFALGASNVKTSNHLSSVEQSVSNLSSVIQSLNASLQHAQETAKEVHRLQFVLENHKEQLTSVSEALKQLSVVDSLSKSVASLKCSLEHIINNSSAVDKCCPLGWNLFGSSCYFFSTLSLSWNESRDWCERHKAHLVILNTDEEWDFVTRHSVPGLFWVGLSDQRTGKWEWVNQTPYTMEHRRWAPGQPDSWTGHGLDHGDEDCAHLHRSGRLNDLHCSTQLSYICQRHSQHT</sequence>
<dbReference type="InterPro" id="IPR033989">
    <property type="entry name" value="CD209-like_CTLD"/>
</dbReference>
<dbReference type="InterPro" id="IPR050111">
    <property type="entry name" value="C-type_lectin/snaclec_domain"/>
</dbReference>
<dbReference type="Proteomes" id="UP000261420">
    <property type="component" value="Unplaced"/>
</dbReference>
<dbReference type="SUPFAM" id="SSF56436">
    <property type="entry name" value="C-type lectin-like"/>
    <property type="match status" value="1"/>
</dbReference>
<feature type="transmembrane region" description="Helical" evidence="4">
    <location>
        <begin position="55"/>
        <end position="74"/>
    </location>
</feature>
<dbReference type="InterPro" id="IPR001304">
    <property type="entry name" value="C-type_lectin-like"/>
</dbReference>
<dbReference type="Ensembl" id="ENSSDUT00000002865.1">
    <property type="protein sequence ID" value="ENSSDUP00000002792.1"/>
    <property type="gene ID" value="ENSSDUG00000002173.1"/>
</dbReference>
<evidence type="ECO:0000313" key="6">
    <source>
        <dbReference type="Ensembl" id="ENSSDUP00000002792.1"/>
    </source>
</evidence>
<reference evidence="6" key="1">
    <citation type="submission" date="2025-08" db="UniProtKB">
        <authorList>
            <consortium name="Ensembl"/>
        </authorList>
    </citation>
    <scope>IDENTIFICATION</scope>
</reference>
<dbReference type="PROSITE" id="PS50041">
    <property type="entry name" value="C_TYPE_LECTIN_2"/>
    <property type="match status" value="1"/>
</dbReference>
<evidence type="ECO:0000256" key="3">
    <source>
        <dbReference type="SAM" id="Coils"/>
    </source>
</evidence>
<dbReference type="InterPro" id="IPR016187">
    <property type="entry name" value="CTDL_fold"/>
</dbReference>
<protein>
    <submittedName>
        <fullName evidence="6">Asialoglycoprotein receptor 1-like</fullName>
    </submittedName>
</protein>
<name>A0A3B4TA00_SERDU</name>
<evidence type="ECO:0000256" key="4">
    <source>
        <dbReference type="SAM" id="Phobius"/>
    </source>
</evidence>
<keyword evidence="4" id="KW-1133">Transmembrane helix</keyword>
<keyword evidence="7" id="KW-1185">Reference proteome</keyword>
<dbReference type="Gene3D" id="3.10.100.10">
    <property type="entry name" value="Mannose-Binding Protein A, subunit A"/>
    <property type="match status" value="1"/>
</dbReference>
<evidence type="ECO:0000259" key="5">
    <source>
        <dbReference type="PROSITE" id="PS50041"/>
    </source>
</evidence>
<dbReference type="CDD" id="cd03590">
    <property type="entry name" value="CLECT_DC-SIGN_like"/>
    <property type="match status" value="1"/>
</dbReference>
<dbReference type="SMART" id="SM00034">
    <property type="entry name" value="CLECT"/>
    <property type="match status" value="1"/>
</dbReference>
<dbReference type="InterPro" id="IPR016186">
    <property type="entry name" value="C-type_lectin-like/link_sf"/>
</dbReference>
<dbReference type="GO" id="GO:0030246">
    <property type="term" value="F:carbohydrate binding"/>
    <property type="evidence" value="ECO:0007669"/>
    <property type="project" value="UniProtKB-KW"/>
</dbReference>
<dbReference type="AlphaFoldDB" id="A0A3B4TA00"/>